<evidence type="ECO:0000256" key="6">
    <source>
        <dbReference type="ARBA" id="ARBA00023242"/>
    </source>
</evidence>
<comment type="subcellular location">
    <subcellularLocation>
        <location evidence="1">Nucleus</location>
    </subcellularLocation>
</comment>
<keyword evidence="9" id="KW-1185">Reference proteome</keyword>
<dbReference type="GO" id="GO:0001228">
    <property type="term" value="F:DNA-binding transcription activator activity, RNA polymerase II-specific"/>
    <property type="evidence" value="ECO:0007669"/>
    <property type="project" value="UniProtKB-ARBA"/>
</dbReference>
<evidence type="ECO:0000259" key="7">
    <source>
        <dbReference type="PROSITE" id="PS50217"/>
    </source>
</evidence>
<dbReference type="InterPro" id="IPR051027">
    <property type="entry name" value="bZIP_transcription_factors"/>
</dbReference>
<dbReference type="STRING" id="1230905.A0A1G4KBI8"/>
<keyword evidence="3" id="KW-0805">Transcription regulation</keyword>
<evidence type="ECO:0000256" key="3">
    <source>
        <dbReference type="ARBA" id="ARBA00023015"/>
    </source>
</evidence>
<sequence length="372" mass="40976">MESINIKTENLGHGIPMNSIPLGDVPGSFVNGSVGGSGSERPMTHQFGSAYDNGNTGHAAHGGHIGMESTWQDYLSPFFQPFGVDASHLPLTNPPIFQSSLANCSDGPRRRRISISNGQISQLGDETGSVEDLYYSQPPPMPLRHEPMKSMPRTMVKYQKDTPVSNITVPPHSNAPYVTPSSSTAVNDGVGAIDSVVNHALPTPLSTFSDAVTKKGDSLEGDGLVGVPPVQPPQYGLPFESYQGEMNQQARFYRPYHQDPLPGTSAWKRARLLERNRIAASKCRQRKKVAQQQLQKDVHDLSRVNRDLKRKIDYYEKLVSKFKKFTEIHMATCGGSKEQLNMIEEMLKIDHNITETGMKPLAGPNQNFHGLN</sequence>
<dbReference type="Proteomes" id="UP000191024">
    <property type="component" value="Chromosome G"/>
</dbReference>
<gene>
    <name evidence="8" type="ORF">LAMI_0G12684G</name>
</gene>
<keyword evidence="6" id="KW-0539">Nucleus</keyword>
<evidence type="ECO:0000256" key="1">
    <source>
        <dbReference type="ARBA" id="ARBA00004123"/>
    </source>
</evidence>
<dbReference type="CDD" id="cd14687">
    <property type="entry name" value="bZIP_ATF2"/>
    <property type="match status" value="1"/>
</dbReference>
<dbReference type="OrthoDB" id="295274at2759"/>
<dbReference type="Pfam" id="PF00170">
    <property type="entry name" value="bZIP_1"/>
    <property type="match status" value="1"/>
</dbReference>
<dbReference type="PROSITE" id="PS50217">
    <property type="entry name" value="BZIP"/>
    <property type="match status" value="1"/>
</dbReference>
<dbReference type="AlphaFoldDB" id="A0A1G4KBI8"/>
<dbReference type="PANTHER" id="PTHR19304">
    <property type="entry name" value="CYCLIC-AMP RESPONSE ELEMENT BINDING PROTEIN"/>
    <property type="match status" value="1"/>
</dbReference>
<keyword evidence="4" id="KW-0238">DNA-binding</keyword>
<proteinExistence type="inferred from homology"/>
<dbReference type="GO" id="GO:0043565">
    <property type="term" value="F:sequence-specific DNA binding"/>
    <property type="evidence" value="ECO:0007669"/>
    <property type="project" value="UniProtKB-ARBA"/>
</dbReference>
<name>A0A1G4KBI8_9SACH</name>
<comment type="similarity">
    <text evidence="2">Belongs to the bZIP family.</text>
</comment>
<dbReference type="EMBL" id="LT598469">
    <property type="protein sequence ID" value="SCV01629.1"/>
    <property type="molecule type" value="Genomic_DNA"/>
</dbReference>
<evidence type="ECO:0000256" key="2">
    <source>
        <dbReference type="ARBA" id="ARBA00007163"/>
    </source>
</evidence>
<reference evidence="8 9" key="1">
    <citation type="submission" date="2016-03" db="EMBL/GenBank/DDBJ databases">
        <authorList>
            <person name="Devillers H."/>
        </authorList>
    </citation>
    <scope>NUCLEOTIDE SEQUENCE [LARGE SCALE GENOMIC DNA]</scope>
    <source>
        <strain evidence="8">CBS 11717</strain>
    </source>
</reference>
<evidence type="ECO:0000256" key="5">
    <source>
        <dbReference type="ARBA" id="ARBA00023163"/>
    </source>
</evidence>
<dbReference type="InterPro" id="IPR004827">
    <property type="entry name" value="bZIP"/>
</dbReference>
<dbReference type="InterPro" id="IPR046347">
    <property type="entry name" value="bZIP_sf"/>
</dbReference>
<dbReference type="Gene3D" id="1.20.5.170">
    <property type="match status" value="1"/>
</dbReference>
<keyword evidence="5" id="KW-0804">Transcription</keyword>
<dbReference type="GO" id="GO:0005634">
    <property type="term" value="C:nucleus"/>
    <property type="evidence" value="ECO:0007669"/>
    <property type="project" value="UniProtKB-SubCell"/>
</dbReference>
<protein>
    <submittedName>
        <fullName evidence="8">LAMI_0G12684g1_1</fullName>
    </submittedName>
</protein>
<feature type="domain" description="BZIP" evidence="7">
    <location>
        <begin position="268"/>
        <end position="329"/>
    </location>
</feature>
<dbReference type="PROSITE" id="PS00036">
    <property type="entry name" value="BZIP_BASIC"/>
    <property type="match status" value="1"/>
</dbReference>
<accession>A0A1G4KBI8</accession>
<dbReference type="SUPFAM" id="SSF57959">
    <property type="entry name" value="Leucine zipper domain"/>
    <property type="match status" value="1"/>
</dbReference>
<dbReference type="FunFam" id="1.20.5.170:FF:000053">
    <property type="entry name" value="BZIP transcription factor AtfA"/>
    <property type="match status" value="1"/>
</dbReference>
<evidence type="ECO:0000313" key="8">
    <source>
        <dbReference type="EMBL" id="SCV01629.1"/>
    </source>
</evidence>
<organism evidence="8 9">
    <name type="scientific">Lachancea mirantina</name>
    <dbReference type="NCBI Taxonomy" id="1230905"/>
    <lineage>
        <taxon>Eukaryota</taxon>
        <taxon>Fungi</taxon>
        <taxon>Dikarya</taxon>
        <taxon>Ascomycota</taxon>
        <taxon>Saccharomycotina</taxon>
        <taxon>Saccharomycetes</taxon>
        <taxon>Saccharomycetales</taxon>
        <taxon>Saccharomycetaceae</taxon>
        <taxon>Lachancea</taxon>
    </lineage>
</organism>
<evidence type="ECO:0000256" key="4">
    <source>
        <dbReference type="ARBA" id="ARBA00023125"/>
    </source>
</evidence>
<dbReference type="SMART" id="SM00338">
    <property type="entry name" value="BRLZ"/>
    <property type="match status" value="1"/>
</dbReference>
<evidence type="ECO:0000313" key="9">
    <source>
        <dbReference type="Proteomes" id="UP000191024"/>
    </source>
</evidence>